<feature type="compositionally biased region" description="Low complexity" evidence="2">
    <location>
        <begin position="182"/>
        <end position="201"/>
    </location>
</feature>
<feature type="compositionally biased region" description="Polar residues" evidence="2">
    <location>
        <begin position="349"/>
        <end position="367"/>
    </location>
</feature>
<feature type="compositionally biased region" description="Low complexity" evidence="2">
    <location>
        <begin position="829"/>
        <end position="856"/>
    </location>
</feature>
<feature type="compositionally biased region" description="Low complexity" evidence="2">
    <location>
        <begin position="61"/>
        <end position="70"/>
    </location>
</feature>
<evidence type="ECO:0000313" key="3">
    <source>
        <dbReference type="EMBL" id="GIM11807.1"/>
    </source>
</evidence>
<evidence type="ECO:0000256" key="2">
    <source>
        <dbReference type="SAM" id="MobiDB-lite"/>
    </source>
</evidence>
<evidence type="ECO:0000313" key="4">
    <source>
        <dbReference type="Proteomes" id="UP000722791"/>
    </source>
</evidence>
<organism evidence="3 4">
    <name type="scientific">Volvox reticuliferus</name>
    <dbReference type="NCBI Taxonomy" id="1737510"/>
    <lineage>
        <taxon>Eukaryota</taxon>
        <taxon>Viridiplantae</taxon>
        <taxon>Chlorophyta</taxon>
        <taxon>core chlorophytes</taxon>
        <taxon>Chlorophyceae</taxon>
        <taxon>CS clade</taxon>
        <taxon>Chlamydomonadales</taxon>
        <taxon>Volvocaceae</taxon>
        <taxon>Volvox</taxon>
    </lineage>
</organism>
<feature type="region of interest" description="Disordered" evidence="2">
    <location>
        <begin position="779"/>
        <end position="856"/>
    </location>
</feature>
<feature type="non-terminal residue" evidence="3">
    <location>
        <position position="1"/>
    </location>
</feature>
<evidence type="ECO:0000256" key="1">
    <source>
        <dbReference type="SAM" id="Coils"/>
    </source>
</evidence>
<feature type="coiled-coil region" evidence="1">
    <location>
        <begin position="578"/>
        <end position="612"/>
    </location>
</feature>
<feature type="compositionally biased region" description="Low complexity" evidence="2">
    <location>
        <begin position="792"/>
        <end position="804"/>
    </location>
</feature>
<feature type="coiled-coil region" evidence="1">
    <location>
        <begin position="643"/>
        <end position="716"/>
    </location>
</feature>
<feature type="region of interest" description="Disordered" evidence="2">
    <location>
        <begin position="394"/>
        <end position="422"/>
    </location>
</feature>
<feature type="compositionally biased region" description="Basic and acidic residues" evidence="2">
    <location>
        <begin position="779"/>
        <end position="789"/>
    </location>
</feature>
<keyword evidence="1" id="KW-0175">Coiled coil</keyword>
<feature type="compositionally biased region" description="Polar residues" evidence="2">
    <location>
        <begin position="121"/>
        <end position="131"/>
    </location>
</feature>
<accession>A0A8J4GRB7</accession>
<proteinExistence type="predicted"/>
<gene>
    <name evidence="3" type="ORF">Vretimale_15241</name>
</gene>
<feature type="compositionally biased region" description="Gly residues" evidence="2">
    <location>
        <begin position="211"/>
        <end position="223"/>
    </location>
</feature>
<dbReference type="EMBL" id="BNCQ01000040">
    <property type="protein sequence ID" value="GIM11807.1"/>
    <property type="molecule type" value="Genomic_DNA"/>
</dbReference>
<reference evidence="3" key="1">
    <citation type="journal article" date="2021" name="Proc. Natl. Acad. Sci. U.S.A.">
        <title>Three genomes in the algal genus Volvox reveal the fate of a haploid sex-determining region after a transition to homothallism.</title>
        <authorList>
            <person name="Yamamoto K."/>
            <person name="Hamaji T."/>
            <person name="Kawai-Toyooka H."/>
            <person name="Matsuzaki R."/>
            <person name="Takahashi F."/>
            <person name="Nishimura Y."/>
            <person name="Kawachi M."/>
            <person name="Noguchi H."/>
            <person name="Minakuchi Y."/>
            <person name="Umen J.G."/>
            <person name="Toyoda A."/>
            <person name="Nozaki H."/>
        </authorList>
    </citation>
    <scope>NUCLEOTIDE SEQUENCE</scope>
    <source>
        <strain evidence="3">NIES-3785</strain>
    </source>
</reference>
<dbReference type="Proteomes" id="UP000722791">
    <property type="component" value="Unassembled WGS sequence"/>
</dbReference>
<sequence length="969" mass="96883">MRKQSQLADLIAGSGLVSGAARRASSQDGLSAPAQPVLYHFGARTGSTSARDQRDRPPLPNGISSSNSANPPAPGSGGIRAPPGVAWSSNNGPITTHSADASFLGGNNSTNNGGMQPYRSAENTADPTSTGAISVAIPLPHLSIPRSNSFGGTDAHDGTPSVPPYSGSGFLPAVGICSDMSQPPLDSQQPQPLTTLPTQLPGSASEPGAGTAVGGASGVGQGQGLPVADPRSGSSGCGGSGAHASLQTQPHPGWTWYGNPGVCVSVSGGTTAEVGSEGRLPVASNGGSGAVEVVGAAGAWQPHASAGAAEGGSTGGYPGGRNQSSSGGGRNAHSGGRTRAFGGGGGGFNSKQRWVRPSSTTRTSGIHRSSSDSSVRTASDAAGIALAMSVQGAWPAGTDSSSGGGAAGGSSPRSGGAGGNNGGANGAGSIAASMRSSRVGALVPPQATSAELVVVEEEDSSVFEPSESGRVAAVATAVVGSTAATPASASAGGAGARSDGFSTPQIGSAAAAAGNSLPSPYAGPAGAASAATAVTGSTLGGVGGAVGGTLTAGPVSAPTGIPNSGIQALASIGSMNEVMELRRIIMELNGQVARLTAQLRDSELSAAQLQSMAAAAVASEREAAEMDAVRRHMKALKGAEAARDKAEVGRRGAEKRAKAAEEELVAMKEKLEVKVKQVAELETAVAAAQASLDKQRKAHEETLETLESQHKAQTRKLYQDMHIERNAQQESASKMQADIAKRNQTILALQADLEAAQAAGAKKDKQLEELQEAVAKLQTDLEHERERGRWMAAAQAQAQAQAQAEAERQKEAAGGEEAQVPSPARYKAPADAADGATATATGAGASAPTPGTPNSAAASMSLAPALRRGMSASSSHFSIAANGLPVMDEQSRAIRKMQTEVAAIREDYARRLVEMDDVIASCEANMRDGIQGLERMFNVLVSRTAGILAGRLGYFKGIMSGAKVSARPG</sequence>
<feature type="region of interest" description="Disordered" evidence="2">
    <location>
        <begin position="18"/>
        <end position="131"/>
    </location>
</feature>
<name>A0A8J4GRB7_9CHLO</name>
<protein>
    <submittedName>
        <fullName evidence="3">Uncharacterized protein</fullName>
    </submittedName>
</protein>
<feature type="compositionally biased region" description="Polar residues" evidence="2">
    <location>
        <begin position="87"/>
        <end position="114"/>
    </location>
</feature>
<comment type="caution">
    <text evidence="3">The sequence shown here is derived from an EMBL/GenBank/DDBJ whole genome shotgun (WGS) entry which is preliminary data.</text>
</comment>
<feature type="compositionally biased region" description="Gly residues" evidence="2">
    <location>
        <begin position="309"/>
        <end position="319"/>
    </location>
</feature>
<feature type="region of interest" description="Disordered" evidence="2">
    <location>
        <begin position="178"/>
        <end position="252"/>
    </location>
</feature>
<feature type="region of interest" description="Disordered" evidence="2">
    <location>
        <begin position="304"/>
        <end position="376"/>
    </location>
</feature>
<dbReference type="AlphaFoldDB" id="A0A8J4GRB7"/>